<gene>
    <name evidence="4" type="ORF">SAMN03080598_00038</name>
</gene>
<feature type="region of interest" description="Disordered" evidence="1">
    <location>
        <begin position="282"/>
        <end position="306"/>
    </location>
</feature>
<evidence type="ECO:0000313" key="5">
    <source>
        <dbReference type="Proteomes" id="UP000236736"/>
    </source>
</evidence>
<reference evidence="5" key="1">
    <citation type="submission" date="2016-10" db="EMBL/GenBank/DDBJ databases">
        <authorList>
            <person name="Varghese N."/>
            <person name="Submissions S."/>
        </authorList>
    </citation>
    <scope>NUCLEOTIDE SEQUENCE [LARGE SCALE GENOMIC DNA]</scope>
    <source>
        <strain evidence="5">DSM 17298</strain>
    </source>
</reference>
<keyword evidence="2" id="KW-1133">Transmembrane helix</keyword>
<dbReference type="InterPro" id="IPR005135">
    <property type="entry name" value="Endo/exonuclease/phosphatase"/>
</dbReference>
<dbReference type="Gene3D" id="3.60.10.10">
    <property type="entry name" value="Endonuclease/exonuclease/phosphatase"/>
    <property type="match status" value="1"/>
</dbReference>
<proteinExistence type="predicted"/>
<dbReference type="GO" id="GO:0004519">
    <property type="term" value="F:endonuclease activity"/>
    <property type="evidence" value="ECO:0007669"/>
    <property type="project" value="UniProtKB-KW"/>
</dbReference>
<keyword evidence="5" id="KW-1185">Reference proteome</keyword>
<sequence length="306" mass="35127">MLLVLWMIFGRNDVGFVYWMGGVIVSMGYLGFLVWPYSVFGKKMIQKVPYDSQQGIHLIVGNVYQYNRSYEKILQLIKKNDPDLVFLVETDQAWVDALTPVHDIYRHRILLPLDNTYGLALYSKLPLKRQEIKYLISKEIPSLEIDVELRNGKPVTIYAIHPTPPVPGESLNSTERDAEILIVGKKSKENPRPSLVIGDLNDVAWSYTTSLFLKISEMADPRRGRGFYSTFHAKYPFFRWPLDHVFLSKHFGLSKIHVLKPIGSDHFPIELKAVLNSYESTDTETASAEEKKEANEKIRNGHKEAE</sequence>
<evidence type="ECO:0000256" key="2">
    <source>
        <dbReference type="SAM" id="Phobius"/>
    </source>
</evidence>
<keyword evidence="4" id="KW-0540">Nuclease</keyword>
<accession>A0A1H5RPK6</accession>
<protein>
    <submittedName>
        <fullName evidence="4">Endonuclease/Exonuclease/phosphatase family protein</fullName>
    </submittedName>
</protein>
<evidence type="ECO:0000259" key="3">
    <source>
        <dbReference type="Pfam" id="PF03372"/>
    </source>
</evidence>
<dbReference type="InterPro" id="IPR036691">
    <property type="entry name" value="Endo/exonu/phosph_ase_sf"/>
</dbReference>
<name>A0A1H5RPK6_9BACT</name>
<dbReference type="EMBL" id="FNVR01000001">
    <property type="protein sequence ID" value="SEF40303.1"/>
    <property type="molecule type" value="Genomic_DNA"/>
</dbReference>
<keyword evidence="4" id="KW-0269">Exonuclease</keyword>
<keyword evidence="2" id="KW-0472">Membrane</keyword>
<dbReference type="STRING" id="1120964.GCA_001313265_05234"/>
<dbReference type="GO" id="GO:0004527">
    <property type="term" value="F:exonuclease activity"/>
    <property type="evidence" value="ECO:0007669"/>
    <property type="project" value="UniProtKB-KW"/>
</dbReference>
<evidence type="ECO:0000313" key="4">
    <source>
        <dbReference type="EMBL" id="SEF40303.1"/>
    </source>
</evidence>
<keyword evidence="2" id="KW-0812">Transmembrane</keyword>
<keyword evidence="4" id="KW-0255">Endonuclease</keyword>
<keyword evidence="4" id="KW-0378">Hydrolase</keyword>
<evidence type="ECO:0000256" key="1">
    <source>
        <dbReference type="SAM" id="MobiDB-lite"/>
    </source>
</evidence>
<feature type="transmembrane region" description="Helical" evidence="2">
    <location>
        <begin position="16"/>
        <end position="37"/>
    </location>
</feature>
<dbReference type="Proteomes" id="UP000236736">
    <property type="component" value="Unassembled WGS sequence"/>
</dbReference>
<dbReference type="SUPFAM" id="SSF56219">
    <property type="entry name" value="DNase I-like"/>
    <property type="match status" value="1"/>
</dbReference>
<feature type="compositionally biased region" description="Basic and acidic residues" evidence="1">
    <location>
        <begin position="288"/>
        <end position="306"/>
    </location>
</feature>
<dbReference type="AlphaFoldDB" id="A0A1H5RPK6"/>
<dbReference type="Pfam" id="PF03372">
    <property type="entry name" value="Exo_endo_phos"/>
    <property type="match status" value="1"/>
</dbReference>
<organism evidence="4 5">
    <name type="scientific">Algoriphagus boritolerans DSM 17298 = JCM 18970</name>
    <dbReference type="NCBI Taxonomy" id="1120964"/>
    <lineage>
        <taxon>Bacteria</taxon>
        <taxon>Pseudomonadati</taxon>
        <taxon>Bacteroidota</taxon>
        <taxon>Cytophagia</taxon>
        <taxon>Cytophagales</taxon>
        <taxon>Cyclobacteriaceae</taxon>
        <taxon>Algoriphagus</taxon>
    </lineage>
</organism>
<feature type="domain" description="Endonuclease/exonuclease/phosphatase" evidence="3">
    <location>
        <begin position="62"/>
        <end position="266"/>
    </location>
</feature>